<evidence type="ECO:0000313" key="5">
    <source>
        <dbReference type="EMBL" id="MEE4025143.1"/>
    </source>
</evidence>
<dbReference type="InterPro" id="IPR036388">
    <property type="entry name" value="WH-like_DNA-bd_sf"/>
</dbReference>
<dbReference type="PANTHER" id="PTHR33164:SF57">
    <property type="entry name" value="MARR-FAMILY TRANSCRIPTIONAL REGULATOR"/>
    <property type="match status" value="1"/>
</dbReference>
<sequence length="164" mass="18509">MLDQNALDELFDVLARYVRMRDRAAHRTFRTPDGDVESAAFKCLFHLARQPMRARELAESLHAEPSSVSRYVAELVDLGFVRREADPADGRATLLVITDIGRERVAAMRAVRRHAMDRAMTDWTDDELRTLVRLLGRFVDAAEPLFAPSGDKPGSLEDLMKGRA</sequence>
<dbReference type="Pfam" id="PF12802">
    <property type="entry name" value="MarR_2"/>
    <property type="match status" value="1"/>
</dbReference>
<accession>A0ABU7MXS3</accession>
<organism evidence="5 6">
    <name type="scientific">Gordonia prachuapensis</name>
    <dbReference type="NCBI Taxonomy" id="3115651"/>
    <lineage>
        <taxon>Bacteria</taxon>
        <taxon>Bacillati</taxon>
        <taxon>Actinomycetota</taxon>
        <taxon>Actinomycetes</taxon>
        <taxon>Mycobacteriales</taxon>
        <taxon>Gordoniaceae</taxon>
        <taxon>Gordonia</taxon>
    </lineage>
</organism>
<dbReference type="InterPro" id="IPR039422">
    <property type="entry name" value="MarR/SlyA-like"/>
</dbReference>
<dbReference type="InterPro" id="IPR000835">
    <property type="entry name" value="HTH_MarR-typ"/>
</dbReference>
<dbReference type="Gene3D" id="1.10.10.10">
    <property type="entry name" value="Winged helix-like DNA-binding domain superfamily/Winged helix DNA-binding domain"/>
    <property type="match status" value="1"/>
</dbReference>
<dbReference type="PROSITE" id="PS50995">
    <property type="entry name" value="HTH_MARR_2"/>
    <property type="match status" value="1"/>
</dbReference>
<dbReference type="PROSITE" id="PS01117">
    <property type="entry name" value="HTH_MARR_1"/>
    <property type="match status" value="1"/>
</dbReference>
<gene>
    <name evidence="5" type="ORF">V1Y59_18815</name>
</gene>
<evidence type="ECO:0000256" key="3">
    <source>
        <dbReference type="ARBA" id="ARBA00023163"/>
    </source>
</evidence>
<dbReference type="SUPFAM" id="SSF46785">
    <property type="entry name" value="Winged helix' DNA-binding domain"/>
    <property type="match status" value="1"/>
</dbReference>
<keyword evidence="3" id="KW-0804">Transcription</keyword>
<reference evidence="5 6" key="1">
    <citation type="submission" date="2024-01" db="EMBL/GenBank/DDBJ databases">
        <title>Draft genome sequence of Gordonia sp. PKS22-38.</title>
        <authorList>
            <person name="Suphannarot A."/>
            <person name="Mingma R."/>
        </authorList>
    </citation>
    <scope>NUCLEOTIDE SEQUENCE [LARGE SCALE GENOMIC DNA]</scope>
    <source>
        <strain evidence="5 6">PKS22-38</strain>
    </source>
</reference>
<name>A0ABU7MXS3_9ACTN</name>
<keyword evidence="1" id="KW-0805">Transcription regulation</keyword>
<feature type="domain" description="HTH marR-type" evidence="4">
    <location>
        <begin position="7"/>
        <end position="140"/>
    </location>
</feature>
<dbReference type="PANTHER" id="PTHR33164">
    <property type="entry name" value="TRANSCRIPTIONAL REGULATOR, MARR FAMILY"/>
    <property type="match status" value="1"/>
</dbReference>
<dbReference type="InterPro" id="IPR023187">
    <property type="entry name" value="Tscrpt_reg_MarR-type_CS"/>
</dbReference>
<evidence type="ECO:0000313" key="6">
    <source>
        <dbReference type="Proteomes" id="UP001335729"/>
    </source>
</evidence>
<comment type="caution">
    <text evidence="5">The sequence shown here is derived from an EMBL/GenBank/DDBJ whole genome shotgun (WGS) entry which is preliminary data.</text>
</comment>
<keyword evidence="2" id="KW-0238">DNA-binding</keyword>
<evidence type="ECO:0000256" key="2">
    <source>
        <dbReference type="ARBA" id="ARBA00023125"/>
    </source>
</evidence>
<proteinExistence type="predicted"/>
<evidence type="ECO:0000256" key="1">
    <source>
        <dbReference type="ARBA" id="ARBA00023015"/>
    </source>
</evidence>
<dbReference type="EMBL" id="JAZDUE010000017">
    <property type="protein sequence ID" value="MEE4025143.1"/>
    <property type="molecule type" value="Genomic_DNA"/>
</dbReference>
<keyword evidence="6" id="KW-1185">Reference proteome</keyword>
<evidence type="ECO:0000259" key="4">
    <source>
        <dbReference type="PROSITE" id="PS50995"/>
    </source>
</evidence>
<dbReference type="RefSeq" id="WP_330506493.1">
    <property type="nucleotide sequence ID" value="NZ_JAZDUE010000017.1"/>
</dbReference>
<dbReference type="PRINTS" id="PR00598">
    <property type="entry name" value="HTHMARR"/>
</dbReference>
<dbReference type="Proteomes" id="UP001335729">
    <property type="component" value="Unassembled WGS sequence"/>
</dbReference>
<dbReference type="SMART" id="SM00347">
    <property type="entry name" value="HTH_MARR"/>
    <property type="match status" value="1"/>
</dbReference>
<protein>
    <submittedName>
        <fullName evidence="5">MarR family transcriptional regulator</fullName>
    </submittedName>
</protein>
<dbReference type="InterPro" id="IPR036390">
    <property type="entry name" value="WH_DNA-bd_sf"/>
</dbReference>